<dbReference type="InterPro" id="IPR029058">
    <property type="entry name" value="AB_hydrolase_fold"/>
</dbReference>
<dbReference type="GO" id="GO:0016020">
    <property type="term" value="C:membrane"/>
    <property type="evidence" value="ECO:0007669"/>
    <property type="project" value="TreeGrafter"/>
</dbReference>
<proteinExistence type="predicted"/>
<gene>
    <name evidence="2" type="ORF">FVE85_6657</name>
</gene>
<organism evidence="2 3">
    <name type="scientific">Porphyridium purpureum</name>
    <name type="common">Red alga</name>
    <name type="synonym">Porphyridium cruentum</name>
    <dbReference type="NCBI Taxonomy" id="35688"/>
    <lineage>
        <taxon>Eukaryota</taxon>
        <taxon>Rhodophyta</taxon>
        <taxon>Bangiophyceae</taxon>
        <taxon>Porphyridiales</taxon>
        <taxon>Porphyridiaceae</taxon>
        <taxon>Porphyridium</taxon>
    </lineage>
</organism>
<dbReference type="Proteomes" id="UP000324585">
    <property type="component" value="Unassembled WGS sequence"/>
</dbReference>
<dbReference type="Pfam" id="PF12697">
    <property type="entry name" value="Abhydrolase_6"/>
    <property type="match status" value="1"/>
</dbReference>
<protein>
    <recommendedName>
        <fullName evidence="1">AB hydrolase-1 domain-containing protein</fullName>
    </recommendedName>
</protein>
<dbReference type="InterPro" id="IPR050266">
    <property type="entry name" value="AB_hydrolase_sf"/>
</dbReference>
<sequence length="342" mass="38911">MGCEQQLHLTARHTNRNASRFRQLLLLLEQGRRLFESIRSRVQRTLSLLQNTQSCAMDRREFRQGCIAVSIYAAENVPRVRDSPSKGIALLVHGWPDRADELFRYQIQALLNAGFSCATVTLPAFDARVQDVASPNFSDVVDDMHELVTSNLLSSAHPVITLIGHDFGCLVVGLYAARYPATVRNLVMLDVGLGRFPKQASFFLTCFLYSYQVAALLCYRVLPRFIAAPIVRAIARVSHAPRNPNEVTPSMGWVYYELYRNYKSLGKELSAIGPNLPILFMYGERNLLRFFSQRWLDRVSKQVHGLCQGFPGDHWFLVRSKCRDQVSEAIVVWLERQRSSSL</sequence>
<dbReference type="OMA" id="LLITHDW"/>
<keyword evidence="3" id="KW-1185">Reference proteome</keyword>
<evidence type="ECO:0000313" key="2">
    <source>
        <dbReference type="EMBL" id="KAA8499072.1"/>
    </source>
</evidence>
<evidence type="ECO:0000313" key="3">
    <source>
        <dbReference type="Proteomes" id="UP000324585"/>
    </source>
</evidence>
<dbReference type="EMBL" id="VRMN01000001">
    <property type="protein sequence ID" value="KAA8499072.1"/>
    <property type="molecule type" value="Genomic_DNA"/>
</dbReference>
<dbReference type="PANTHER" id="PTHR43798">
    <property type="entry name" value="MONOACYLGLYCEROL LIPASE"/>
    <property type="match status" value="1"/>
</dbReference>
<name>A0A5J4Z7Q3_PORPP</name>
<reference evidence="3" key="1">
    <citation type="journal article" date="2019" name="Nat. Commun.">
        <title>Expansion of phycobilisome linker gene families in mesophilic red algae.</title>
        <authorList>
            <person name="Lee J."/>
            <person name="Kim D."/>
            <person name="Bhattacharya D."/>
            <person name="Yoon H.S."/>
        </authorList>
    </citation>
    <scope>NUCLEOTIDE SEQUENCE [LARGE SCALE GENOMIC DNA]</scope>
    <source>
        <strain evidence="3">CCMP 1328</strain>
    </source>
</reference>
<comment type="caution">
    <text evidence="2">The sequence shown here is derived from an EMBL/GenBank/DDBJ whole genome shotgun (WGS) entry which is preliminary data.</text>
</comment>
<dbReference type="SUPFAM" id="SSF53474">
    <property type="entry name" value="alpha/beta-Hydrolases"/>
    <property type="match status" value="1"/>
</dbReference>
<dbReference type="PANTHER" id="PTHR43798:SF33">
    <property type="entry name" value="HYDROLASE, PUTATIVE (AFU_ORTHOLOGUE AFUA_2G14860)-RELATED"/>
    <property type="match status" value="1"/>
</dbReference>
<dbReference type="InterPro" id="IPR000073">
    <property type="entry name" value="AB_hydrolase_1"/>
</dbReference>
<dbReference type="OrthoDB" id="408373at2759"/>
<dbReference type="Gene3D" id="3.40.50.1820">
    <property type="entry name" value="alpha/beta hydrolase"/>
    <property type="match status" value="1"/>
</dbReference>
<accession>A0A5J4Z7Q3</accession>
<evidence type="ECO:0000259" key="1">
    <source>
        <dbReference type="Pfam" id="PF12697"/>
    </source>
</evidence>
<feature type="domain" description="AB hydrolase-1" evidence="1">
    <location>
        <begin position="90"/>
        <end position="299"/>
    </location>
</feature>
<dbReference type="AlphaFoldDB" id="A0A5J4Z7Q3"/>